<name>A0ACB9C3N4_ARCLA</name>
<reference evidence="2" key="1">
    <citation type="journal article" date="2022" name="Mol. Ecol. Resour.">
        <title>The genomes of chicory, endive, great burdock and yacon provide insights into Asteraceae palaeo-polyploidization history and plant inulin production.</title>
        <authorList>
            <person name="Fan W."/>
            <person name="Wang S."/>
            <person name="Wang H."/>
            <person name="Wang A."/>
            <person name="Jiang F."/>
            <person name="Liu H."/>
            <person name="Zhao H."/>
            <person name="Xu D."/>
            <person name="Zhang Y."/>
        </authorList>
    </citation>
    <scope>NUCLEOTIDE SEQUENCE [LARGE SCALE GENOMIC DNA]</scope>
    <source>
        <strain evidence="2">cv. Niubang</strain>
    </source>
</reference>
<protein>
    <submittedName>
        <fullName evidence="1">Uncharacterized protein</fullName>
    </submittedName>
</protein>
<keyword evidence="2" id="KW-1185">Reference proteome</keyword>
<gene>
    <name evidence="1" type="ORF">L6452_17521</name>
</gene>
<dbReference type="Proteomes" id="UP001055879">
    <property type="component" value="Linkage Group LG05"/>
</dbReference>
<dbReference type="EMBL" id="CM042051">
    <property type="protein sequence ID" value="KAI3728876.1"/>
    <property type="molecule type" value="Genomic_DNA"/>
</dbReference>
<proteinExistence type="predicted"/>
<evidence type="ECO:0000313" key="2">
    <source>
        <dbReference type="Proteomes" id="UP001055879"/>
    </source>
</evidence>
<accession>A0ACB9C3N4</accession>
<sequence length="68" mass="7680">MTSCPPSQPLSSSCSSYELLFPSEFLNVLEGWWWPRDLKVKKLENGVVSLDLIRSWSAPASLKHTVET</sequence>
<comment type="caution">
    <text evidence="1">The sequence shown here is derived from an EMBL/GenBank/DDBJ whole genome shotgun (WGS) entry which is preliminary data.</text>
</comment>
<organism evidence="1 2">
    <name type="scientific">Arctium lappa</name>
    <name type="common">Greater burdock</name>
    <name type="synonym">Lappa major</name>
    <dbReference type="NCBI Taxonomy" id="4217"/>
    <lineage>
        <taxon>Eukaryota</taxon>
        <taxon>Viridiplantae</taxon>
        <taxon>Streptophyta</taxon>
        <taxon>Embryophyta</taxon>
        <taxon>Tracheophyta</taxon>
        <taxon>Spermatophyta</taxon>
        <taxon>Magnoliopsida</taxon>
        <taxon>eudicotyledons</taxon>
        <taxon>Gunneridae</taxon>
        <taxon>Pentapetalae</taxon>
        <taxon>asterids</taxon>
        <taxon>campanulids</taxon>
        <taxon>Asterales</taxon>
        <taxon>Asteraceae</taxon>
        <taxon>Carduoideae</taxon>
        <taxon>Cardueae</taxon>
        <taxon>Arctiinae</taxon>
        <taxon>Arctium</taxon>
    </lineage>
</organism>
<reference evidence="1 2" key="2">
    <citation type="journal article" date="2022" name="Mol. Ecol. Resour.">
        <title>The genomes of chicory, endive, great burdock and yacon provide insights into Asteraceae paleo-polyploidization history and plant inulin production.</title>
        <authorList>
            <person name="Fan W."/>
            <person name="Wang S."/>
            <person name="Wang H."/>
            <person name="Wang A."/>
            <person name="Jiang F."/>
            <person name="Liu H."/>
            <person name="Zhao H."/>
            <person name="Xu D."/>
            <person name="Zhang Y."/>
        </authorList>
    </citation>
    <scope>NUCLEOTIDE SEQUENCE [LARGE SCALE GENOMIC DNA]</scope>
    <source>
        <strain evidence="2">cv. Niubang</strain>
        <tissue evidence="1">Leaf</tissue>
    </source>
</reference>
<evidence type="ECO:0000313" key="1">
    <source>
        <dbReference type="EMBL" id="KAI3728876.1"/>
    </source>
</evidence>